<comment type="caution">
    <text evidence="1">The sequence shown here is derived from an EMBL/GenBank/DDBJ whole genome shotgun (WGS) entry which is preliminary data.</text>
</comment>
<evidence type="ECO:0000313" key="2">
    <source>
        <dbReference type="Proteomes" id="UP000532194"/>
    </source>
</evidence>
<evidence type="ECO:0008006" key="3">
    <source>
        <dbReference type="Google" id="ProtNLM"/>
    </source>
</evidence>
<sequence length="306" mass="33802">MDLHHLNEFCIAHNVAETKGALAAALQLTRLFSKDTLPINPENYLTDKEGQIKGLSGSRLKQILSEHGMNRRFVSEGGRTNRGNMSLMRDYAVLINAIAPSEQEFAIIEQYWVDRILDFLNRQPLKLEADNSLSISTAIDHLLQQATKRQQGIPGATYTGTVLQQLVAAKLSSIIENIEINGASTADTPTGRDGDFNVGDTAIHCTTAPGSLLIEKCKHNINDGLHPIIVTIRERTNTAYTLAADAGIAENIEVWDIQSFLSTNIHEHGRFDSASRHASLSKLIATYNRIIDEQETDPSLRIEYNG</sequence>
<dbReference type="Proteomes" id="UP000532194">
    <property type="component" value="Unassembled WGS sequence"/>
</dbReference>
<dbReference type="EMBL" id="JAAIII010000006">
    <property type="protein sequence ID" value="NMM94697.1"/>
    <property type="molecule type" value="Genomic_DNA"/>
</dbReference>
<name>A0A7Y0HU21_9BIFI</name>
<dbReference type="InterPro" id="IPR032564">
    <property type="entry name" value="DUF4928"/>
</dbReference>
<keyword evidence="2" id="KW-1185">Reference proteome</keyword>
<dbReference type="RefSeq" id="WP_169172720.1">
    <property type="nucleotide sequence ID" value="NZ_JAAIII010000006.1"/>
</dbReference>
<proteinExistence type="predicted"/>
<reference evidence="1 2" key="1">
    <citation type="submission" date="2020-02" db="EMBL/GenBank/DDBJ databases">
        <title>Characterization of phylogenetic diversity of novel bifidobacterial species isolated in Czech ZOOs.</title>
        <authorList>
            <person name="Lugli G.A."/>
            <person name="Vera N.B."/>
            <person name="Ventura M."/>
        </authorList>
    </citation>
    <scope>NUCLEOTIDE SEQUENCE [LARGE SCALE GENOMIC DNA]</scope>
    <source>
        <strain evidence="1 2">DSM 109957</strain>
    </source>
</reference>
<accession>A0A7Y0HU21</accession>
<gene>
    <name evidence="1" type="ORF">G1C95_1885</name>
</gene>
<protein>
    <recommendedName>
        <fullName evidence="3">DUF4928 domain-containing protein</fullName>
    </recommendedName>
</protein>
<organism evidence="1 2">
    <name type="scientific">Bifidobacterium oedipodis</name>
    <dbReference type="NCBI Taxonomy" id="2675322"/>
    <lineage>
        <taxon>Bacteria</taxon>
        <taxon>Bacillati</taxon>
        <taxon>Actinomycetota</taxon>
        <taxon>Actinomycetes</taxon>
        <taxon>Bifidobacteriales</taxon>
        <taxon>Bifidobacteriaceae</taxon>
        <taxon>Bifidobacterium</taxon>
    </lineage>
</organism>
<evidence type="ECO:0000313" key="1">
    <source>
        <dbReference type="EMBL" id="NMM94697.1"/>
    </source>
</evidence>
<dbReference type="Pfam" id="PF16280">
    <property type="entry name" value="DUF4928"/>
    <property type="match status" value="1"/>
</dbReference>
<dbReference type="AlphaFoldDB" id="A0A7Y0HU21"/>